<keyword evidence="2" id="KW-0732">Signal</keyword>
<protein>
    <recommendedName>
        <fullName evidence="5">Lipoprotein</fullName>
    </recommendedName>
</protein>
<keyword evidence="4" id="KW-1185">Reference proteome</keyword>
<dbReference type="Proteomes" id="UP001081071">
    <property type="component" value="Unassembled WGS sequence"/>
</dbReference>
<sequence>MRVRSSIGSALLTVVAVAALTACGDDDAGPAPHSVATSTPVAGAQPGASVENAPSESPVAAEPDTSDGSGPIDASVPPSTAAEPVAVEPPVQVPVQPQIPPASNPGGDDLASTIMGDWQRHASILHLDPDPASSTFSTGSSCCDVETWTATYTPIGDDKEDGVVVTLVQRTFVAGEGLGGVLYEGKRFEASPSVGYNNTRVLMTYDLGDAPGVNTWCRSGHGVPECGA</sequence>
<feature type="compositionally biased region" description="Low complexity" evidence="1">
    <location>
        <begin position="74"/>
        <end position="84"/>
    </location>
</feature>
<feature type="signal peptide" evidence="2">
    <location>
        <begin position="1"/>
        <end position="24"/>
    </location>
</feature>
<evidence type="ECO:0000313" key="4">
    <source>
        <dbReference type="Proteomes" id="UP001081071"/>
    </source>
</evidence>
<reference evidence="3" key="1">
    <citation type="submission" date="2022-12" db="EMBL/GenBank/DDBJ databases">
        <authorList>
            <person name="Krivoruchko A.V."/>
            <person name="Elkin A."/>
        </authorList>
    </citation>
    <scope>NUCLEOTIDE SEQUENCE</scope>
    <source>
        <strain evidence="3">IEGM 1391</strain>
    </source>
</reference>
<feature type="region of interest" description="Disordered" evidence="1">
    <location>
        <begin position="29"/>
        <end position="84"/>
    </location>
</feature>
<evidence type="ECO:0000313" key="3">
    <source>
        <dbReference type="EMBL" id="MCZ4521825.1"/>
    </source>
</evidence>
<evidence type="ECO:0000256" key="1">
    <source>
        <dbReference type="SAM" id="MobiDB-lite"/>
    </source>
</evidence>
<proteinExistence type="predicted"/>
<name>A0ABT4MP72_9NOCA</name>
<feature type="chain" id="PRO_5047491172" description="Lipoprotein" evidence="2">
    <location>
        <begin position="25"/>
        <end position="228"/>
    </location>
</feature>
<dbReference type="RefSeq" id="WP_269608278.1">
    <property type="nucleotide sequence ID" value="NZ_JAPWIJ010000014.1"/>
</dbReference>
<organism evidence="3 4">
    <name type="scientific">Rhodococcus ruber</name>
    <dbReference type="NCBI Taxonomy" id="1830"/>
    <lineage>
        <taxon>Bacteria</taxon>
        <taxon>Bacillati</taxon>
        <taxon>Actinomycetota</taxon>
        <taxon>Actinomycetes</taxon>
        <taxon>Mycobacteriales</taxon>
        <taxon>Nocardiaceae</taxon>
        <taxon>Rhodococcus</taxon>
    </lineage>
</organism>
<gene>
    <name evidence="3" type="ORF">O4220_25170</name>
</gene>
<comment type="caution">
    <text evidence="3">The sequence shown here is derived from an EMBL/GenBank/DDBJ whole genome shotgun (WGS) entry which is preliminary data.</text>
</comment>
<dbReference type="PROSITE" id="PS51257">
    <property type="entry name" value="PROKAR_LIPOPROTEIN"/>
    <property type="match status" value="1"/>
</dbReference>
<evidence type="ECO:0008006" key="5">
    <source>
        <dbReference type="Google" id="ProtNLM"/>
    </source>
</evidence>
<accession>A0ABT4MP72</accession>
<dbReference type="EMBL" id="JAPWIJ010000014">
    <property type="protein sequence ID" value="MCZ4521825.1"/>
    <property type="molecule type" value="Genomic_DNA"/>
</dbReference>
<evidence type="ECO:0000256" key="2">
    <source>
        <dbReference type="SAM" id="SignalP"/>
    </source>
</evidence>